<dbReference type="PIRSF" id="PIRSF001430">
    <property type="entry name" value="tRNA_psdUrid_synth"/>
    <property type="match status" value="1"/>
</dbReference>
<evidence type="ECO:0000256" key="3">
    <source>
        <dbReference type="ARBA" id="ARBA00023235"/>
    </source>
</evidence>
<sequence>MDNPPSKNVRLVLEYDGARYHGFQRQAGRATIEEELLAGMERILQQKVKISYAGRTDAGVHARWQVINFHTTRDIDPHRFRWALNCVLPQDIVVKRAEIVALDFDARKNAREREYRYYILNRAYPSAFNQRCLLVTRTLDIEGMKEACGYLEGTHEFNSFCKLEEEGTDTVRNLYQCECRKEEDFVILIFRANSFLRHMVRSMVGTIMEVGLGKMAPTGVREILESRDRRRAGATAEARGLFLWDVRY</sequence>
<feature type="binding site" evidence="4 6">
    <location>
        <position position="115"/>
    </location>
    <ligand>
        <name>substrate</name>
    </ligand>
</feature>
<dbReference type="Proteomes" id="UP000585609">
    <property type="component" value="Unassembled WGS sequence"/>
</dbReference>
<dbReference type="InterPro" id="IPR020103">
    <property type="entry name" value="PsdUridine_synth_cat_dom_sf"/>
</dbReference>
<keyword evidence="2 4" id="KW-0819">tRNA processing</keyword>
<evidence type="ECO:0000313" key="11">
    <source>
        <dbReference type="Proteomes" id="UP000569018"/>
    </source>
</evidence>
<evidence type="ECO:0000259" key="8">
    <source>
        <dbReference type="Pfam" id="PF01416"/>
    </source>
</evidence>
<dbReference type="Pfam" id="PF01416">
    <property type="entry name" value="PseudoU_synth_1"/>
    <property type="match status" value="2"/>
</dbReference>
<dbReference type="EC" id="5.4.99.12" evidence="4"/>
<feature type="domain" description="Pseudouridine synthase I TruA alpha/beta" evidence="8">
    <location>
        <begin position="14"/>
        <end position="107"/>
    </location>
</feature>
<dbReference type="AlphaFoldDB" id="A0A6V8NT06"/>
<comment type="catalytic activity">
    <reaction evidence="4 7">
        <text>uridine(38/39/40) in tRNA = pseudouridine(38/39/40) in tRNA</text>
        <dbReference type="Rhea" id="RHEA:22376"/>
        <dbReference type="Rhea" id="RHEA-COMP:10085"/>
        <dbReference type="Rhea" id="RHEA-COMP:10087"/>
        <dbReference type="ChEBI" id="CHEBI:65314"/>
        <dbReference type="ChEBI" id="CHEBI:65315"/>
        <dbReference type="EC" id="5.4.99.12"/>
    </reaction>
</comment>
<dbReference type="Proteomes" id="UP000569018">
    <property type="component" value="Unassembled WGS sequence"/>
</dbReference>
<reference evidence="11 12" key="1">
    <citation type="journal article" date="2020" name="Front. Microbiol.">
        <title>Single-cell genomics of novel Actinobacteria with the Wood-Ljungdahl pathway discovered in a serpentinizing system.</title>
        <authorList>
            <person name="Merino N."/>
            <person name="Kawai M."/>
            <person name="Boyd E.S."/>
            <person name="Colman D.R."/>
            <person name="McGlynn S.E."/>
            <person name="Nealson K.H."/>
            <person name="Kurokawa K."/>
            <person name="Hongoh Y."/>
        </authorList>
    </citation>
    <scope>NUCLEOTIDE SEQUENCE [LARGE SCALE GENOMIC DNA]</scope>
    <source>
        <strain evidence="9 12">S09_30</strain>
        <strain evidence="10 11">S47</strain>
    </source>
</reference>
<dbReference type="CDD" id="cd02570">
    <property type="entry name" value="PseudoU_synth_EcTruA"/>
    <property type="match status" value="1"/>
</dbReference>
<evidence type="ECO:0000256" key="7">
    <source>
        <dbReference type="RuleBase" id="RU003792"/>
    </source>
</evidence>
<keyword evidence="3 4" id="KW-0413">Isomerase</keyword>
<dbReference type="NCBIfam" id="TIGR00071">
    <property type="entry name" value="hisT_truA"/>
    <property type="match status" value="1"/>
</dbReference>
<comment type="similarity">
    <text evidence="1 4 7">Belongs to the tRNA pseudouridine synthase TruA family.</text>
</comment>
<evidence type="ECO:0000313" key="10">
    <source>
        <dbReference type="EMBL" id="GFP39226.1"/>
    </source>
</evidence>
<dbReference type="HAMAP" id="MF_00171">
    <property type="entry name" value="TruA"/>
    <property type="match status" value="1"/>
</dbReference>
<evidence type="ECO:0000256" key="5">
    <source>
        <dbReference type="PIRSR" id="PIRSR001430-1"/>
    </source>
</evidence>
<dbReference type="InterPro" id="IPR020095">
    <property type="entry name" value="PsdUridine_synth_TruA_C"/>
</dbReference>
<protein>
    <recommendedName>
        <fullName evidence="4">tRNA pseudouridine synthase A</fullName>
        <ecNumber evidence="4">5.4.99.12</ecNumber>
    </recommendedName>
    <alternativeName>
        <fullName evidence="4">tRNA pseudouridine(38-40) synthase</fullName>
    </alternativeName>
    <alternativeName>
        <fullName evidence="4">tRNA pseudouridylate synthase I</fullName>
    </alternativeName>
    <alternativeName>
        <fullName evidence="4">tRNA-uridine isomerase I</fullName>
    </alternativeName>
</protein>
<accession>A0A6V8NT06</accession>
<dbReference type="GO" id="GO:0031119">
    <property type="term" value="P:tRNA pseudouridine synthesis"/>
    <property type="evidence" value="ECO:0007669"/>
    <property type="project" value="UniProtKB-UniRule"/>
</dbReference>
<dbReference type="InterPro" id="IPR020094">
    <property type="entry name" value="TruA/RsuA/RluB/E/F_N"/>
</dbReference>
<comment type="subunit">
    <text evidence="4">Homodimer.</text>
</comment>
<dbReference type="EMBL" id="BLSD01000038">
    <property type="protein sequence ID" value="GFP39226.1"/>
    <property type="molecule type" value="Genomic_DNA"/>
</dbReference>
<feature type="domain" description="Pseudouridine synthase I TruA alpha/beta" evidence="8">
    <location>
        <begin position="147"/>
        <end position="248"/>
    </location>
</feature>
<name>A0A6V8NT06_9ACTN</name>
<feature type="active site" description="Nucleophile" evidence="4 5">
    <location>
        <position position="57"/>
    </location>
</feature>
<comment type="caution">
    <text evidence="9">The sequence shown here is derived from an EMBL/GenBank/DDBJ whole genome shotgun (WGS) entry which is preliminary data.</text>
</comment>
<dbReference type="Gene3D" id="3.30.70.580">
    <property type="entry name" value="Pseudouridine synthase I, catalytic domain, N-terminal subdomain"/>
    <property type="match status" value="1"/>
</dbReference>
<gene>
    <name evidence="4" type="primary">truA</name>
    <name evidence="9" type="ORF">HKBW3S09_00912</name>
    <name evidence="10" type="ORF">HKBW3S47_00926</name>
</gene>
<dbReference type="InterPro" id="IPR020097">
    <property type="entry name" value="PsdUridine_synth_TruA_a/b_dom"/>
</dbReference>
<proteinExistence type="inferred from homology"/>
<dbReference type="GO" id="GO:0003723">
    <property type="term" value="F:RNA binding"/>
    <property type="evidence" value="ECO:0007669"/>
    <property type="project" value="InterPro"/>
</dbReference>
<evidence type="ECO:0000256" key="4">
    <source>
        <dbReference type="HAMAP-Rule" id="MF_00171"/>
    </source>
</evidence>
<dbReference type="InterPro" id="IPR001406">
    <property type="entry name" value="PsdUridine_synth_TruA"/>
</dbReference>
<evidence type="ECO:0000313" key="9">
    <source>
        <dbReference type="EMBL" id="GFP23445.1"/>
    </source>
</evidence>
<dbReference type="SUPFAM" id="SSF55120">
    <property type="entry name" value="Pseudouridine synthase"/>
    <property type="match status" value="1"/>
</dbReference>
<dbReference type="FunFam" id="3.30.70.580:FF:000001">
    <property type="entry name" value="tRNA pseudouridine synthase A"/>
    <property type="match status" value="1"/>
</dbReference>
<dbReference type="PANTHER" id="PTHR11142">
    <property type="entry name" value="PSEUDOURIDYLATE SYNTHASE"/>
    <property type="match status" value="1"/>
</dbReference>
<dbReference type="EMBL" id="BLRW01000113">
    <property type="protein sequence ID" value="GFP23445.1"/>
    <property type="molecule type" value="Genomic_DNA"/>
</dbReference>
<dbReference type="RefSeq" id="WP_176235615.1">
    <property type="nucleotide sequence ID" value="NZ_BLRZ01000005.1"/>
</dbReference>
<evidence type="ECO:0000256" key="1">
    <source>
        <dbReference type="ARBA" id="ARBA00009375"/>
    </source>
</evidence>
<dbReference type="Gene3D" id="3.30.70.660">
    <property type="entry name" value="Pseudouridine synthase I, catalytic domain, C-terminal subdomain"/>
    <property type="match status" value="1"/>
</dbReference>
<evidence type="ECO:0000313" key="12">
    <source>
        <dbReference type="Proteomes" id="UP000585609"/>
    </source>
</evidence>
<evidence type="ECO:0000256" key="6">
    <source>
        <dbReference type="PIRSR" id="PIRSR001430-2"/>
    </source>
</evidence>
<comment type="function">
    <text evidence="4">Formation of pseudouridine at positions 38, 39 and 40 in the anticodon stem and loop of transfer RNAs.</text>
</comment>
<comment type="caution">
    <text evidence="4">Lacks conserved residue(s) required for the propagation of feature annotation.</text>
</comment>
<dbReference type="PANTHER" id="PTHR11142:SF0">
    <property type="entry name" value="TRNA PSEUDOURIDINE SYNTHASE-LIKE 1"/>
    <property type="match status" value="1"/>
</dbReference>
<dbReference type="GO" id="GO:0160147">
    <property type="term" value="F:tRNA pseudouridine(38-40) synthase activity"/>
    <property type="evidence" value="ECO:0007669"/>
    <property type="project" value="UniProtKB-EC"/>
</dbReference>
<organism evidence="9 12">
    <name type="scientific">Candidatus Hakubella thermalkaliphila</name>
    <dbReference type="NCBI Taxonomy" id="2754717"/>
    <lineage>
        <taxon>Bacteria</taxon>
        <taxon>Bacillati</taxon>
        <taxon>Actinomycetota</taxon>
        <taxon>Actinomycetota incertae sedis</taxon>
        <taxon>Candidatus Hakubellales</taxon>
        <taxon>Candidatus Hakubellaceae</taxon>
        <taxon>Candidatus Hakubella</taxon>
    </lineage>
</organism>
<evidence type="ECO:0000256" key="2">
    <source>
        <dbReference type="ARBA" id="ARBA00022694"/>
    </source>
</evidence>